<keyword evidence="3" id="KW-1185">Reference proteome</keyword>
<evidence type="ECO:0000313" key="2">
    <source>
        <dbReference type="EMBL" id="CCL98333.1"/>
    </source>
</evidence>
<dbReference type="InParanoid" id="J7SCQ8"/>
<evidence type="ECO:0000313" key="3">
    <source>
        <dbReference type="Proteomes" id="UP000006352"/>
    </source>
</evidence>
<accession>J7SCQ8</accession>
<evidence type="ECO:0000256" key="1">
    <source>
        <dbReference type="SAM" id="MobiDB-lite"/>
    </source>
</evidence>
<sequence length="509" mass="55016">MSHNNKPGHDAAQHLRITIAITALRFKPKDQSLQAYVLDLRAKFPAAAAEAQNEWRARALALEKDLQALQLKYESEHIELLSLRDARPPSQPSGESATANSGKKRQKKKANVQVDLPAASVATRPTSELKAILGDKHTTLNIPLISSNKHVLSAFQALDIFVTVRSARQSAEMDRYFVGMVTRAIDALNSVVETLLPPHPTVSASTDTLAALAMLSHRLLTTAIPLLAKSDRREKTKTGGHLSRESVLERMTELILVPLICAFAPLSKRYITALFSDSGKASRQLPKPQAHKRATETDLRPDVFAAIERIVSTLDTLTTGGTLAAASCTIAKSVLALEAARQLQALYPDREAAATSGTEGSGENASTASGIARRGRGPSERLEQLIRKDTLWYLCHTLHLVLPAEPRAAPPREQDVLLEDLVFATFSDVLRRTKTPGSAARTATAAGRHEVAAPQSHGDVLTEAEKNSGAAKSRAGPCGGVAARRPRFAMSEVERGMVLAVIERAWLGR</sequence>
<dbReference type="OrthoDB" id="2803918at2759"/>
<dbReference type="HOGENOM" id="CLU_553248_0_0_1"/>
<protein>
    <submittedName>
        <fullName evidence="2">Uncharacterized protein</fullName>
    </submittedName>
</protein>
<dbReference type="RefSeq" id="XP_012177616.1">
    <property type="nucleotide sequence ID" value="XM_012322226.1"/>
</dbReference>
<dbReference type="Proteomes" id="UP000006352">
    <property type="component" value="Unassembled WGS sequence"/>
</dbReference>
<organism evidence="2 3">
    <name type="scientific">Fibroporia radiculosa</name>
    <dbReference type="NCBI Taxonomy" id="599839"/>
    <lineage>
        <taxon>Eukaryota</taxon>
        <taxon>Fungi</taxon>
        <taxon>Dikarya</taxon>
        <taxon>Basidiomycota</taxon>
        <taxon>Agaricomycotina</taxon>
        <taxon>Agaricomycetes</taxon>
        <taxon>Polyporales</taxon>
        <taxon>Fibroporiaceae</taxon>
        <taxon>Fibroporia</taxon>
    </lineage>
</organism>
<feature type="compositionally biased region" description="Polar residues" evidence="1">
    <location>
        <begin position="355"/>
        <end position="369"/>
    </location>
</feature>
<name>J7SCQ8_9APHY</name>
<feature type="region of interest" description="Disordered" evidence="1">
    <location>
        <begin position="351"/>
        <end position="378"/>
    </location>
</feature>
<dbReference type="AlphaFoldDB" id="J7SCQ8"/>
<dbReference type="EMBL" id="HE796877">
    <property type="protein sequence ID" value="CCL98333.1"/>
    <property type="molecule type" value="Genomic_DNA"/>
</dbReference>
<proteinExistence type="predicted"/>
<feature type="region of interest" description="Disordered" evidence="1">
    <location>
        <begin position="82"/>
        <end position="112"/>
    </location>
</feature>
<feature type="compositionally biased region" description="Low complexity" evidence="1">
    <location>
        <begin position="437"/>
        <end position="446"/>
    </location>
</feature>
<dbReference type="GeneID" id="24093244"/>
<feature type="region of interest" description="Disordered" evidence="1">
    <location>
        <begin position="435"/>
        <end position="456"/>
    </location>
</feature>
<reference evidence="2 3" key="1">
    <citation type="journal article" date="2012" name="Appl. Environ. Microbiol.">
        <title>Short-read sequencing for genomic analysis of the brown rot fungus Fibroporia radiculosa.</title>
        <authorList>
            <person name="Tang J.D."/>
            <person name="Perkins A.D."/>
            <person name="Sonstegard T.S."/>
            <person name="Schroeder S.G."/>
            <person name="Burgess S.C."/>
            <person name="Diehl S.V."/>
        </authorList>
    </citation>
    <scope>NUCLEOTIDE SEQUENCE [LARGE SCALE GENOMIC DNA]</scope>
    <source>
        <strain evidence="2 3">TFFH 294</strain>
    </source>
</reference>
<gene>
    <name evidence="2" type="ORF">FIBRA_00327</name>
</gene>
<feature type="compositionally biased region" description="Polar residues" evidence="1">
    <location>
        <begin position="92"/>
        <end position="101"/>
    </location>
</feature>